<evidence type="ECO:0000256" key="3">
    <source>
        <dbReference type="ARBA" id="ARBA00006958"/>
    </source>
</evidence>
<dbReference type="GO" id="GO:0005634">
    <property type="term" value="C:nucleus"/>
    <property type="evidence" value="ECO:0007669"/>
    <property type="project" value="UniProtKB-SubCell"/>
</dbReference>
<dbReference type="GO" id="GO:0004518">
    <property type="term" value="F:nuclease activity"/>
    <property type="evidence" value="ECO:0007669"/>
    <property type="project" value="UniProtKB-KW"/>
</dbReference>
<keyword evidence="5" id="KW-0479">Metal-binding</keyword>
<dbReference type="EMBL" id="BGPR01000613">
    <property type="protein sequence ID" value="GBM28542.1"/>
    <property type="molecule type" value="Genomic_DNA"/>
</dbReference>
<keyword evidence="4" id="KW-0540">Nuclease</keyword>
<evidence type="ECO:0000256" key="5">
    <source>
        <dbReference type="ARBA" id="ARBA00022723"/>
    </source>
</evidence>
<keyword evidence="7" id="KW-0539">Nucleus</keyword>
<feature type="domain" description="DDE Tnp4" evidence="8">
    <location>
        <begin position="73"/>
        <end position="194"/>
    </location>
</feature>
<dbReference type="PANTHER" id="PTHR22930:SF269">
    <property type="entry name" value="NUCLEASE HARBI1-LIKE PROTEIN"/>
    <property type="match status" value="1"/>
</dbReference>
<comment type="caution">
    <text evidence="9">The sequence shown here is derived from an EMBL/GenBank/DDBJ whole genome shotgun (WGS) entry which is preliminary data.</text>
</comment>
<sequence length="221" mass="25110">MGPKRGGGMGIKRRNQLGTSNLLLRELAVEELAEYRLLLRMTPQIPSTEDKWDKIRKGFLKNWNFLNCYGAINGKHVPIQAPPNSGAQFFNYKGFHSIVLMAWVNWDYSFTYIDVGCNGTVSDGGVFQNCSLYSKLEEGSLFRPIGCIIGDDDSPLKPYLMKPYRLCPLITEQMNFNYRLNRARPSSENTFGILVSRVGKLNTDCKQLTKLLKRCVPFIIV</sequence>
<evidence type="ECO:0000256" key="1">
    <source>
        <dbReference type="ARBA" id="ARBA00001968"/>
    </source>
</evidence>
<evidence type="ECO:0000256" key="2">
    <source>
        <dbReference type="ARBA" id="ARBA00004123"/>
    </source>
</evidence>
<dbReference type="Proteomes" id="UP000499080">
    <property type="component" value="Unassembled WGS sequence"/>
</dbReference>
<dbReference type="InterPro" id="IPR045249">
    <property type="entry name" value="HARBI1-like"/>
</dbReference>
<evidence type="ECO:0000256" key="6">
    <source>
        <dbReference type="ARBA" id="ARBA00022801"/>
    </source>
</evidence>
<dbReference type="PANTHER" id="PTHR22930">
    <property type="match status" value="1"/>
</dbReference>
<comment type="cofactor">
    <cofactor evidence="1">
        <name>a divalent metal cation</name>
        <dbReference type="ChEBI" id="CHEBI:60240"/>
    </cofactor>
</comment>
<keyword evidence="6" id="KW-0378">Hydrolase</keyword>
<dbReference type="GO" id="GO:0016787">
    <property type="term" value="F:hydrolase activity"/>
    <property type="evidence" value="ECO:0007669"/>
    <property type="project" value="UniProtKB-KW"/>
</dbReference>
<comment type="subcellular location">
    <subcellularLocation>
        <location evidence="2">Nucleus</location>
    </subcellularLocation>
</comment>
<reference evidence="9 10" key="1">
    <citation type="journal article" date="2019" name="Sci. Rep.">
        <title>Orb-weaving spider Araneus ventricosus genome elucidates the spidroin gene catalogue.</title>
        <authorList>
            <person name="Kono N."/>
            <person name="Nakamura H."/>
            <person name="Ohtoshi R."/>
            <person name="Moran D.A.P."/>
            <person name="Shinohara A."/>
            <person name="Yoshida Y."/>
            <person name="Fujiwara M."/>
            <person name="Mori M."/>
            <person name="Tomita M."/>
            <person name="Arakawa K."/>
        </authorList>
    </citation>
    <scope>NUCLEOTIDE SEQUENCE [LARGE SCALE GENOMIC DNA]</scope>
</reference>
<gene>
    <name evidence="9" type="ORF">AVEN_70137_1</name>
</gene>
<evidence type="ECO:0000256" key="7">
    <source>
        <dbReference type="ARBA" id="ARBA00023242"/>
    </source>
</evidence>
<evidence type="ECO:0000256" key="4">
    <source>
        <dbReference type="ARBA" id="ARBA00022722"/>
    </source>
</evidence>
<comment type="similarity">
    <text evidence="3">Belongs to the HARBI1 family.</text>
</comment>
<dbReference type="OrthoDB" id="6424512at2759"/>
<dbReference type="InterPro" id="IPR027806">
    <property type="entry name" value="HARBI1_dom"/>
</dbReference>
<dbReference type="AlphaFoldDB" id="A0A4Y2EHD4"/>
<dbReference type="Pfam" id="PF13359">
    <property type="entry name" value="DDE_Tnp_4"/>
    <property type="match status" value="1"/>
</dbReference>
<evidence type="ECO:0000313" key="9">
    <source>
        <dbReference type="EMBL" id="GBM28542.1"/>
    </source>
</evidence>
<organism evidence="9 10">
    <name type="scientific">Araneus ventricosus</name>
    <name type="common">Orbweaver spider</name>
    <name type="synonym">Epeira ventricosa</name>
    <dbReference type="NCBI Taxonomy" id="182803"/>
    <lineage>
        <taxon>Eukaryota</taxon>
        <taxon>Metazoa</taxon>
        <taxon>Ecdysozoa</taxon>
        <taxon>Arthropoda</taxon>
        <taxon>Chelicerata</taxon>
        <taxon>Arachnida</taxon>
        <taxon>Araneae</taxon>
        <taxon>Araneomorphae</taxon>
        <taxon>Entelegynae</taxon>
        <taxon>Araneoidea</taxon>
        <taxon>Araneidae</taxon>
        <taxon>Araneus</taxon>
    </lineage>
</organism>
<evidence type="ECO:0000313" key="10">
    <source>
        <dbReference type="Proteomes" id="UP000499080"/>
    </source>
</evidence>
<name>A0A4Y2EHD4_ARAVE</name>
<keyword evidence="10" id="KW-1185">Reference proteome</keyword>
<accession>A0A4Y2EHD4</accession>
<protein>
    <recommendedName>
        <fullName evidence="8">DDE Tnp4 domain-containing protein</fullName>
    </recommendedName>
</protein>
<evidence type="ECO:0000259" key="8">
    <source>
        <dbReference type="Pfam" id="PF13359"/>
    </source>
</evidence>
<dbReference type="GO" id="GO:0046872">
    <property type="term" value="F:metal ion binding"/>
    <property type="evidence" value="ECO:0007669"/>
    <property type="project" value="UniProtKB-KW"/>
</dbReference>
<proteinExistence type="inferred from homology"/>